<dbReference type="KEGG" id="chh:A0O34_01865"/>
<proteinExistence type="predicted"/>
<name>A0A172XQS8_9FLAO</name>
<dbReference type="InterPro" id="IPR026444">
    <property type="entry name" value="Secre_tail"/>
</dbReference>
<protein>
    <recommendedName>
        <fullName evidence="5">Secretion system C-terminal sorting domain-containing protein</fullName>
    </recommendedName>
</protein>
<feature type="signal peptide" evidence="2">
    <location>
        <begin position="1"/>
        <end position="19"/>
    </location>
</feature>
<dbReference type="NCBIfam" id="TIGR04183">
    <property type="entry name" value="Por_Secre_tail"/>
    <property type="match status" value="1"/>
</dbReference>
<reference evidence="3 4" key="1">
    <citation type="submission" date="2016-04" db="EMBL/GenBank/DDBJ databases">
        <title>Complete Genome Sequence of Chryseobacterium sp. IHBB 10212.</title>
        <authorList>
            <person name="Pal M."/>
            <person name="Swarnkar M.K."/>
            <person name="Kaushal K."/>
            <person name="Chhibber S."/>
            <person name="Singh A.K."/>
            <person name="Gulati A."/>
        </authorList>
    </citation>
    <scope>NUCLEOTIDE SEQUENCE [LARGE SCALE GENOMIC DNA]</scope>
    <source>
        <strain evidence="3 4">IHBB 10212</strain>
    </source>
</reference>
<accession>A0A172XQS8</accession>
<keyword evidence="4" id="KW-1185">Reference proteome</keyword>
<evidence type="ECO:0000256" key="1">
    <source>
        <dbReference type="ARBA" id="ARBA00022729"/>
    </source>
</evidence>
<dbReference type="RefSeq" id="WP_066750655.1">
    <property type="nucleotide sequence ID" value="NZ_CP015199.1"/>
</dbReference>
<feature type="chain" id="PRO_5008003669" description="Secretion system C-terminal sorting domain-containing protein" evidence="2">
    <location>
        <begin position="20"/>
        <end position="266"/>
    </location>
</feature>
<dbReference type="Gene3D" id="2.60.120.200">
    <property type="match status" value="1"/>
</dbReference>
<dbReference type="OrthoDB" id="1273458at2"/>
<gene>
    <name evidence="3" type="ORF">A0O34_01865</name>
</gene>
<dbReference type="EMBL" id="CP015199">
    <property type="protein sequence ID" value="ANF49377.1"/>
    <property type="molecule type" value="Genomic_DNA"/>
</dbReference>
<evidence type="ECO:0000313" key="3">
    <source>
        <dbReference type="EMBL" id="ANF49377.1"/>
    </source>
</evidence>
<evidence type="ECO:0000256" key="2">
    <source>
        <dbReference type="SAM" id="SignalP"/>
    </source>
</evidence>
<dbReference type="AlphaFoldDB" id="A0A172XQS8"/>
<organism evidence="3 4">
    <name type="scientific">Chryseobacterium glaciei</name>
    <dbReference type="NCBI Taxonomy" id="1685010"/>
    <lineage>
        <taxon>Bacteria</taxon>
        <taxon>Pseudomonadati</taxon>
        <taxon>Bacteroidota</taxon>
        <taxon>Flavobacteriia</taxon>
        <taxon>Flavobacteriales</taxon>
        <taxon>Weeksellaceae</taxon>
        <taxon>Chryseobacterium group</taxon>
        <taxon>Chryseobacterium</taxon>
    </lineage>
</organism>
<evidence type="ECO:0008006" key="5">
    <source>
        <dbReference type="Google" id="ProtNLM"/>
    </source>
</evidence>
<evidence type="ECO:0000313" key="4">
    <source>
        <dbReference type="Proteomes" id="UP000077824"/>
    </source>
</evidence>
<dbReference type="NCBIfam" id="NF038128">
    <property type="entry name" value="choice_anch_J"/>
    <property type="match status" value="1"/>
</dbReference>
<keyword evidence="1 2" id="KW-0732">Signal</keyword>
<dbReference type="STRING" id="1685010.A0O34_01865"/>
<dbReference type="Proteomes" id="UP000077824">
    <property type="component" value="Chromosome"/>
</dbReference>
<sequence>MKLRLLFGTLMLTAMTANAQVATINENFDGFTAGSTTFPQNGWTAVIAPNPLPFPPAPLMIVTTGTDKAVQAYSGNNTSVPSYLIAPQIVAPTGNKTLTFVAAKATGSNGNGTLEVGLASSPTDMTTFVSLGAPISLTSETYQNVSVSVPASSSTYIVFKFTPTVAHTALQIDNVVYNTTTTLAVSDAAKSKEEIKFAINAENTALQFVAKKDPKNVQIYSAGSQKVAEGKLKGQSFDISALQTGVYYIIIETAEGSVVKSKFIKK</sequence>